<proteinExistence type="predicted"/>
<gene>
    <name evidence="1" type="ORF">LCGC14_3055330</name>
</gene>
<accession>A0A0F8WL12</accession>
<dbReference type="EMBL" id="LAZR01064527">
    <property type="protein sequence ID" value="KKK57353.1"/>
    <property type="molecule type" value="Genomic_DNA"/>
</dbReference>
<dbReference type="AlphaFoldDB" id="A0A0F8WL12"/>
<feature type="non-terminal residue" evidence="1">
    <location>
        <position position="188"/>
    </location>
</feature>
<evidence type="ECO:0000313" key="1">
    <source>
        <dbReference type="EMBL" id="KKK57353.1"/>
    </source>
</evidence>
<protein>
    <submittedName>
        <fullName evidence="1">Uncharacterized protein</fullName>
    </submittedName>
</protein>
<reference evidence="1" key="1">
    <citation type="journal article" date="2015" name="Nature">
        <title>Complex archaea that bridge the gap between prokaryotes and eukaryotes.</title>
        <authorList>
            <person name="Spang A."/>
            <person name="Saw J.H."/>
            <person name="Jorgensen S.L."/>
            <person name="Zaremba-Niedzwiedzka K."/>
            <person name="Martijn J."/>
            <person name="Lind A.E."/>
            <person name="van Eijk R."/>
            <person name="Schleper C."/>
            <person name="Guy L."/>
            <person name="Ettema T.J."/>
        </authorList>
    </citation>
    <scope>NUCLEOTIDE SEQUENCE</scope>
</reference>
<organism evidence="1">
    <name type="scientific">marine sediment metagenome</name>
    <dbReference type="NCBI Taxonomy" id="412755"/>
    <lineage>
        <taxon>unclassified sequences</taxon>
        <taxon>metagenomes</taxon>
        <taxon>ecological metagenomes</taxon>
    </lineage>
</organism>
<sequence length="188" mass="20606">MLLLLATVSVAQAEVVQEFTFEIKNVRTWGGFTIVYRGRSYDTAGVKPPPVTRSFYRLPAGSKLRRLFLRKKRFLCNAKYLNESKNPDDCKRARIGSGRVLVDIRPFLSELIPADFYMFLSKPMAKGAVATFTVLGIPDVSAPVVRDNWPAPSALVVPNETMPSNSSTVLRASAVPSSVGVASLVLLS</sequence>
<name>A0A0F8WL12_9ZZZZ</name>
<comment type="caution">
    <text evidence="1">The sequence shown here is derived from an EMBL/GenBank/DDBJ whole genome shotgun (WGS) entry which is preliminary data.</text>
</comment>